<dbReference type="OrthoDB" id="2345144at2759"/>
<accession>A0A9P3HD16</accession>
<reference evidence="2" key="1">
    <citation type="submission" date="2021-11" db="EMBL/GenBank/DDBJ databases">
        <authorList>
            <person name="Herlambang A."/>
            <person name="Guo Y."/>
            <person name="Takashima Y."/>
            <person name="Nishizawa T."/>
        </authorList>
    </citation>
    <scope>NUCLEOTIDE SEQUENCE</scope>
    <source>
        <strain evidence="2">E1425</strain>
    </source>
</reference>
<organism evidence="2 3">
    <name type="scientific">Entomortierella parvispora</name>
    <dbReference type="NCBI Taxonomy" id="205924"/>
    <lineage>
        <taxon>Eukaryota</taxon>
        <taxon>Fungi</taxon>
        <taxon>Fungi incertae sedis</taxon>
        <taxon>Mucoromycota</taxon>
        <taxon>Mortierellomycotina</taxon>
        <taxon>Mortierellomycetes</taxon>
        <taxon>Mortierellales</taxon>
        <taxon>Mortierellaceae</taxon>
        <taxon>Entomortierella</taxon>
    </lineage>
</organism>
<feature type="compositionally biased region" description="Basic and acidic residues" evidence="1">
    <location>
        <begin position="240"/>
        <end position="250"/>
    </location>
</feature>
<sequence>MSSILESPELCHALSPYLSSHDLAQCARLNKPCHSVWLPYLWRHVEFADFQVYLADLFPDLHKNGIPPPPPSSSTQRERRLTEEAKRERAVAAAEVTETYLSKIRSPPYEQLLRYRHLVQSMTFHVDESDAPYASPYTDPNIVENLKGQVRRRVFVALIENAGTNLRALEIKGFNTLHPDRPQLGECGFAAMQRSAQRSEQWALDHVVATLITTAAKVASSPAEAPASTSTIDVTITNGDKNDKSTDQKPRTYSSGSNRRGCGLRFLSMSRMLGMSTDTIKAIIQVFSTKDSSLEHVDIQSCGGIQSEHIHMLLESLPTLQFLDVRCRELETGVPYACLEAYSGLMPKEYCPEDVEQLPWSRLQQQPQNPDPLSGVWACAGSLRVLRIGVSATWDYDIGPLTVLELLSQEETDMEEERYKALEITREHAFGYVTWSHAGGFQCTNATAADRFDWFFAKVGTLTRLQELSLVNVQPLYFRS</sequence>
<gene>
    <name evidence="2" type="ORF">EMPS_06729</name>
</gene>
<dbReference type="SUPFAM" id="SSF52047">
    <property type="entry name" value="RNI-like"/>
    <property type="match status" value="1"/>
</dbReference>
<proteinExistence type="predicted"/>
<evidence type="ECO:0000313" key="2">
    <source>
        <dbReference type="EMBL" id="GJJ74371.1"/>
    </source>
</evidence>
<feature type="region of interest" description="Disordered" evidence="1">
    <location>
        <begin position="220"/>
        <end position="258"/>
    </location>
</feature>
<dbReference type="EMBL" id="BQFW01000009">
    <property type="protein sequence ID" value="GJJ74371.1"/>
    <property type="molecule type" value="Genomic_DNA"/>
</dbReference>
<feature type="compositionally biased region" description="Low complexity" evidence="1">
    <location>
        <begin position="220"/>
        <end position="231"/>
    </location>
</feature>
<comment type="caution">
    <text evidence="2">The sequence shown here is derived from an EMBL/GenBank/DDBJ whole genome shotgun (WGS) entry which is preliminary data.</text>
</comment>
<dbReference type="AlphaFoldDB" id="A0A9P3HD16"/>
<keyword evidence="3" id="KW-1185">Reference proteome</keyword>
<dbReference type="Proteomes" id="UP000827284">
    <property type="component" value="Unassembled WGS sequence"/>
</dbReference>
<evidence type="ECO:0000256" key="1">
    <source>
        <dbReference type="SAM" id="MobiDB-lite"/>
    </source>
</evidence>
<evidence type="ECO:0000313" key="3">
    <source>
        <dbReference type="Proteomes" id="UP000827284"/>
    </source>
</evidence>
<protein>
    <submittedName>
        <fullName evidence="2">Uncharacterized protein</fullName>
    </submittedName>
</protein>
<name>A0A9P3HD16_9FUNG</name>
<reference evidence="2" key="2">
    <citation type="journal article" date="2022" name="Microbiol. Resour. Announc.">
        <title>Whole-Genome Sequence of Entomortierella parvispora E1425, a Mucoromycotan Fungus Associated with Burkholderiaceae-Related Endosymbiotic Bacteria.</title>
        <authorList>
            <person name="Herlambang A."/>
            <person name="Guo Y."/>
            <person name="Takashima Y."/>
            <person name="Narisawa K."/>
            <person name="Ohta H."/>
            <person name="Nishizawa T."/>
        </authorList>
    </citation>
    <scope>NUCLEOTIDE SEQUENCE</scope>
    <source>
        <strain evidence="2">E1425</strain>
    </source>
</reference>